<feature type="binding site" evidence="4">
    <location>
        <position position="154"/>
    </location>
    <ligand>
        <name>Fe cation</name>
        <dbReference type="ChEBI" id="CHEBI:24875"/>
    </ligand>
</feature>
<gene>
    <name evidence="4 8" type="primary">egtB</name>
    <name evidence="8" type="ORF">ACFQ34_21410</name>
</gene>
<dbReference type="NCBIfam" id="TIGR03440">
    <property type="entry name" value="egtB_TIGR03440"/>
    <property type="match status" value="1"/>
</dbReference>
<proteinExistence type="inferred from homology"/>
<name>A0ABW3VNE5_9PSEU</name>
<dbReference type="HAMAP" id="MF_02035">
    <property type="entry name" value="EgtB"/>
    <property type="match status" value="1"/>
</dbReference>
<keyword evidence="9" id="KW-1185">Reference proteome</keyword>
<dbReference type="InterPro" id="IPR042095">
    <property type="entry name" value="SUMF_sf"/>
</dbReference>
<comment type="pathway">
    <text evidence="3 4">Amino-acid biosynthesis; ergothioneine biosynthesis.</text>
</comment>
<reference evidence="9" key="1">
    <citation type="journal article" date="2019" name="Int. J. Syst. Evol. Microbiol.">
        <title>The Global Catalogue of Microorganisms (GCM) 10K type strain sequencing project: providing services to taxonomists for standard genome sequencing and annotation.</title>
        <authorList>
            <consortium name="The Broad Institute Genomics Platform"/>
            <consortium name="The Broad Institute Genome Sequencing Center for Infectious Disease"/>
            <person name="Wu L."/>
            <person name="Ma J."/>
        </authorList>
    </citation>
    <scope>NUCLEOTIDE SEQUENCE [LARGE SCALE GENOMIC DNA]</scope>
    <source>
        <strain evidence="9">CCUG 49018</strain>
    </source>
</reference>
<feature type="domain" description="DinB-like" evidence="7">
    <location>
        <begin position="32"/>
        <end position="162"/>
    </location>
</feature>
<feature type="binding site" evidence="4">
    <location>
        <position position="158"/>
    </location>
    <ligand>
        <name>Fe cation</name>
        <dbReference type="ChEBI" id="CHEBI:24875"/>
    </ligand>
</feature>
<evidence type="ECO:0000259" key="7">
    <source>
        <dbReference type="Pfam" id="PF12867"/>
    </source>
</evidence>
<feature type="region of interest" description="Disordered" evidence="5">
    <location>
        <begin position="323"/>
        <end position="354"/>
    </location>
</feature>
<evidence type="ECO:0000256" key="4">
    <source>
        <dbReference type="HAMAP-Rule" id="MF_02035"/>
    </source>
</evidence>
<comment type="catalytic activity">
    <reaction evidence="4">
        <text>gamma-L-glutamyl-L-cysteine + hercynine + O2 = gamma-L-glutamyl-hercynylcysteine S-oxide + H2O</text>
        <dbReference type="Rhea" id="RHEA:42672"/>
        <dbReference type="ChEBI" id="CHEBI:15377"/>
        <dbReference type="ChEBI" id="CHEBI:15379"/>
        <dbReference type="ChEBI" id="CHEBI:15781"/>
        <dbReference type="ChEBI" id="CHEBI:58173"/>
        <dbReference type="ChEBI" id="CHEBI:82703"/>
        <dbReference type="EC" id="1.14.99.50"/>
    </reaction>
</comment>
<keyword evidence="4" id="KW-0503">Monooxygenase</keyword>
<keyword evidence="1 4" id="KW-0560">Oxidoreductase</keyword>
<dbReference type="InterPro" id="IPR005532">
    <property type="entry name" value="SUMF_dom"/>
</dbReference>
<accession>A0ABW3VNE5</accession>
<dbReference type="InterPro" id="IPR032890">
    <property type="entry name" value="EgtB_Actinobacteria"/>
</dbReference>
<dbReference type="InterPro" id="IPR034660">
    <property type="entry name" value="DinB/YfiT-like"/>
</dbReference>
<feature type="domain" description="Sulfatase-modifying factor enzyme-like" evidence="6">
    <location>
        <begin position="192"/>
        <end position="450"/>
    </location>
</feature>
<dbReference type="InterPro" id="IPR051043">
    <property type="entry name" value="Sulfatase_Mod_Factor_Kinase"/>
</dbReference>
<dbReference type="EC" id="1.14.99.50" evidence="4"/>
<keyword evidence="4" id="KW-0479">Metal-binding</keyword>
<evidence type="ECO:0000256" key="5">
    <source>
        <dbReference type="SAM" id="MobiDB-lite"/>
    </source>
</evidence>
<comment type="cofactor">
    <cofactor evidence="4">
        <name>Fe(2+)</name>
        <dbReference type="ChEBI" id="CHEBI:29033"/>
    </cofactor>
</comment>
<evidence type="ECO:0000313" key="9">
    <source>
        <dbReference type="Proteomes" id="UP001597182"/>
    </source>
</evidence>
<dbReference type="PANTHER" id="PTHR23150:SF36">
    <property type="entry name" value="HERCYNINE OXYGENASE"/>
    <property type="match status" value="1"/>
</dbReference>
<dbReference type="RefSeq" id="WP_379653083.1">
    <property type="nucleotide sequence ID" value="NZ_BAABKS010000082.1"/>
</dbReference>
<evidence type="ECO:0000256" key="3">
    <source>
        <dbReference type="ARBA" id="ARBA00037882"/>
    </source>
</evidence>
<dbReference type="PANTHER" id="PTHR23150">
    <property type="entry name" value="SULFATASE MODIFYING FACTOR 1, 2"/>
    <property type="match status" value="1"/>
</dbReference>
<dbReference type="InterPro" id="IPR016187">
    <property type="entry name" value="CTDL_fold"/>
</dbReference>
<feature type="binding site" evidence="4">
    <location>
        <begin position="102"/>
        <end position="105"/>
    </location>
    <ligand>
        <name>gamma-L-glutamyl-L-cysteine</name>
        <dbReference type="ChEBI" id="CHEBI:58173"/>
    </ligand>
</feature>
<dbReference type="InterPro" id="IPR017806">
    <property type="entry name" value="EgtB"/>
</dbReference>
<feature type="binding site" evidence="4">
    <location>
        <position position="435"/>
    </location>
    <ligand>
        <name>gamma-L-glutamyl-L-cysteine</name>
        <dbReference type="ChEBI" id="CHEBI:58173"/>
    </ligand>
</feature>
<dbReference type="Pfam" id="PF12867">
    <property type="entry name" value="DinB_2"/>
    <property type="match status" value="1"/>
</dbReference>
<evidence type="ECO:0000313" key="8">
    <source>
        <dbReference type="EMBL" id="MFD1235859.1"/>
    </source>
</evidence>
<feature type="binding site" evidence="4">
    <location>
        <position position="68"/>
    </location>
    <ligand>
        <name>Fe cation</name>
        <dbReference type="ChEBI" id="CHEBI:24875"/>
    </ligand>
</feature>
<dbReference type="Pfam" id="PF03781">
    <property type="entry name" value="FGE-sulfatase"/>
    <property type="match status" value="1"/>
</dbReference>
<protein>
    <recommendedName>
        <fullName evidence="4">Hercynine oxygenase</fullName>
        <ecNumber evidence="4">1.14.99.50</ecNumber>
    </recommendedName>
    <alternativeName>
        <fullName evidence="4">Gamma-glutamyl hercynylcysteine S-oxide synthase</fullName>
    </alternativeName>
</protein>
<evidence type="ECO:0000256" key="1">
    <source>
        <dbReference type="ARBA" id="ARBA00023002"/>
    </source>
</evidence>
<comment type="caution">
    <text evidence="8">The sequence shown here is derived from an EMBL/GenBank/DDBJ whole genome shotgun (WGS) entry which is preliminary data.</text>
</comment>
<dbReference type="InterPro" id="IPR024775">
    <property type="entry name" value="DinB-like"/>
</dbReference>
<evidence type="ECO:0000256" key="2">
    <source>
        <dbReference type="ARBA" id="ARBA00023004"/>
    </source>
</evidence>
<feature type="binding site" evidence="4">
    <location>
        <position position="439"/>
    </location>
    <ligand>
        <name>gamma-L-glutamyl-L-cysteine</name>
        <dbReference type="ChEBI" id="CHEBI:58173"/>
    </ligand>
</feature>
<sequence>MTEVPTVTDPAAPDGDAIESEAAVRDRVVRLLERSRTRSIALTDAVDEADLVAQHSPLMSPLVWDLAHIGSQEELWLVRDVGGREPLRPEIDGLYDAFQHSRASRVDLPLLTPPEARAYVAEVRDKALDALGSTPLRGHRLVEHGFAFGMIVQHEQQHDETMLATHQLRAGAPVLHAEPPPPGPGPARLGAREVLVPAGPFVQGTSTEPWALDNERPAHTVDLPAFVIDTYPVTNAEYTAFVEAGGYDDPRWWSARGWAHRVEADLRAPQFWERDASGTWWRRRFGVVEPVPADEPVVHVCFHEAAAYAAWVGKRLPTEAEWEKAARHDPATGRSRRYPWGDEEPGAGHANLGQRHLQPAPLGAYPAGVSALGVHQMLGDVWEWCDSGWEPYPGFEMFPYPEYSQVFFGGDYKVLRGGSFGTDPSAVRATFRNWDHPIRRQIFSGFRCARDASAAEAAESSGVPTGGR</sequence>
<organism evidence="8 9">
    <name type="scientific">Pseudonocardia benzenivorans</name>
    <dbReference type="NCBI Taxonomy" id="228005"/>
    <lineage>
        <taxon>Bacteria</taxon>
        <taxon>Bacillati</taxon>
        <taxon>Actinomycetota</taxon>
        <taxon>Actinomycetes</taxon>
        <taxon>Pseudonocardiales</taxon>
        <taxon>Pseudonocardiaceae</taxon>
        <taxon>Pseudonocardia</taxon>
    </lineage>
</organism>
<keyword evidence="2 4" id="KW-0408">Iron</keyword>
<comment type="function">
    <text evidence="4">Catalyzes the oxidative sulfurization of hercynine (N-alpha,N-alpha,N-alpha-trimethyl-L-histidine) into hercynyl-gamma-L-glutamyl-L-cysteine sulfoxide, a step in the biosynthesis pathway of ergothioneine.</text>
</comment>
<dbReference type="Gene3D" id="1.20.120.450">
    <property type="entry name" value="dinb family like domain"/>
    <property type="match status" value="1"/>
</dbReference>
<dbReference type="SUPFAM" id="SSF109854">
    <property type="entry name" value="DinB/YfiT-like putative metalloenzymes"/>
    <property type="match status" value="1"/>
</dbReference>
<comment type="similarity">
    <text evidence="4">Belongs to the EgtB family.</text>
</comment>
<evidence type="ECO:0000259" key="6">
    <source>
        <dbReference type="Pfam" id="PF03781"/>
    </source>
</evidence>
<dbReference type="Proteomes" id="UP001597182">
    <property type="component" value="Unassembled WGS sequence"/>
</dbReference>
<dbReference type="Gene3D" id="3.90.1580.10">
    <property type="entry name" value="paralog of FGE (formylglycine-generating enzyme)"/>
    <property type="match status" value="1"/>
</dbReference>
<dbReference type="SUPFAM" id="SSF56436">
    <property type="entry name" value="C-type lectin-like"/>
    <property type="match status" value="1"/>
</dbReference>
<dbReference type="EMBL" id="JBHTMB010000179">
    <property type="protein sequence ID" value="MFD1235859.1"/>
    <property type="molecule type" value="Genomic_DNA"/>
</dbReference>